<keyword evidence="4 8" id="KW-0547">Nucleotide-binding</keyword>
<evidence type="ECO:0000256" key="2">
    <source>
        <dbReference type="ARBA" id="ARBA00022679"/>
    </source>
</evidence>
<dbReference type="PANTHER" id="PTHR10344:SF4">
    <property type="entry name" value="UMP-CMP KINASE 2, MITOCHONDRIAL"/>
    <property type="match status" value="1"/>
</dbReference>
<dbReference type="EC" id="2.7.4.9" evidence="8"/>
<evidence type="ECO:0000313" key="11">
    <source>
        <dbReference type="Proteomes" id="UP000824115"/>
    </source>
</evidence>
<dbReference type="Pfam" id="PF02223">
    <property type="entry name" value="Thymidylate_kin"/>
    <property type="match status" value="1"/>
</dbReference>
<dbReference type="SUPFAM" id="SSF52540">
    <property type="entry name" value="P-loop containing nucleoside triphosphate hydrolases"/>
    <property type="match status" value="1"/>
</dbReference>
<gene>
    <name evidence="8 10" type="primary">tmk</name>
    <name evidence="10" type="ORF">IAC04_02205</name>
</gene>
<evidence type="ECO:0000256" key="3">
    <source>
        <dbReference type="ARBA" id="ARBA00022727"/>
    </source>
</evidence>
<evidence type="ECO:0000256" key="6">
    <source>
        <dbReference type="ARBA" id="ARBA00022840"/>
    </source>
</evidence>
<proteinExistence type="inferred from homology"/>
<evidence type="ECO:0000256" key="4">
    <source>
        <dbReference type="ARBA" id="ARBA00022741"/>
    </source>
</evidence>
<dbReference type="HAMAP" id="MF_00165">
    <property type="entry name" value="Thymidylate_kinase"/>
    <property type="match status" value="1"/>
</dbReference>
<dbReference type="AlphaFoldDB" id="A0A9D2GQA9"/>
<comment type="caution">
    <text evidence="10">The sequence shown here is derived from an EMBL/GenBank/DDBJ whole genome shotgun (WGS) entry which is preliminary data.</text>
</comment>
<protein>
    <recommendedName>
        <fullName evidence="8">Thymidylate kinase</fullName>
        <ecNumber evidence="8">2.7.4.9</ecNumber>
    </recommendedName>
    <alternativeName>
        <fullName evidence="8">dTMP kinase</fullName>
    </alternativeName>
</protein>
<reference evidence="10" key="2">
    <citation type="submission" date="2021-04" db="EMBL/GenBank/DDBJ databases">
        <authorList>
            <person name="Gilroy R."/>
        </authorList>
    </citation>
    <scope>NUCLEOTIDE SEQUENCE</scope>
    <source>
        <strain evidence="10">Gambia16-554</strain>
    </source>
</reference>
<name>A0A9D2GQA9_9BACT</name>
<keyword evidence="3 8" id="KW-0545">Nucleotide biosynthesis</keyword>
<evidence type="ECO:0000256" key="8">
    <source>
        <dbReference type="HAMAP-Rule" id="MF_00165"/>
    </source>
</evidence>
<dbReference type="InterPro" id="IPR039430">
    <property type="entry name" value="Thymidylate_kin-like_dom"/>
</dbReference>
<evidence type="ECO:0000256" key="1">
    <source>
        <dbReference type="ARBA" id="ARBA00009776"/>
    </source>
</evidence>
<dbReference type="GO" id="GO:0006227">
    <property type="term" value="P:dUDP biosynthetic process"/>
    <property type="evidence" value="ECO:0007669"/>
    <property type="project" value="TreeGrafter"/>
</dbReference>
<keyword evidence="2 8" id="KW-0808">Transferase</keyword>
<dbReference type="EMBL" id="DXAW01000042">
    <property type="protein sequence ID" value="HIZ85285.1"/>
    <property type="molecule type" value="Genomic_DNA"/>
</dbReference>
<sequence length="222" mass="25631">MLIVIEGLDGSGKSTQVARVSEYLKLRNGSEPEYLHFPRFDAPVVGDMIARFLRGEFGRIDQVHPMIAALLFAEDRRDASGEIRKWLDEGRTVLLDRYVYSNIAFQCAKIDDADRSLELQKWILDTEYGIYGIPRPDLNIFLDVPVSFVEDRLTHSREGSDREYLHGGQDIHEADMSFQKRVREVYLRLCGVDPGFMRIDCSDDRGRMLPEDKVFDKIREVL</sequence>
<evidence type="ECO:0000313" key="10">
    <source>
        <dbReference type="EMBL" id="HIZ85285.1"/>
    </source>
</evidence>
<reference evidence="10" key="1">
    <citation type="journal article" date="2021" name="PeerJ">
        <title>Extensive microbial diversity within the chicken gut microbiome revealed by metagenomics and culture.</title>
        <authorList>
            <person name="Gilroy R."/>
            <person name="Ravi A."/>
            <person name="Getino M."/>
            <person name="Pursley I."/>
            <person name="Horton D.L."/>
            <person name="Alikhan N.F."/>
            <person name="Baker D."/>
            <person name="Gharbi K."/>
            <person name="Hall N."/>
            <person name="Watson M."/>
            <person name="Adriaenssens E.M."/>
            <person name="Foster-Nyarko E."/>
            <person name="Jarju S."/>
            <person name="Secka A."/>
            <person name="Antonio M."/>
            <person name="Oren A."/>
            <person name="Chaudhuri R.R."/>
            <person name="La Ragione R."/>
            <person name="Hildebrand F."/>
            <person name="Pallen M.J."/>
        </authorList>
    </citation>
    <scope>NUCLEOTIDE SEQUENCE</scope>
    <source>
        <strain evidence="10">Gambia16-554</strain>
    </source>
</reference>
<comment type="similarity">
    <text evidence="1 8">Belongs to the thymidylate kinase family.</text>
</comment>
<dbReference type="InterPro" id="IPR018095">
    <property type="entry name" value="Thymidylate_kin_CS"/>
</dbReference>
<evidence type="ECO:0000256" key="7">
    <source>
        <dbReference type="ARBA" id="ARBA00048743"/>
    </source>
</evidence>
<dbReference type="InterPro" id="IPR018094">
    <property type="entry name" value="Thymidylate_kinase"/>
</dbReference>
<keyword evidence="6 8" id="KW-0067">ATP-binding</keyword>
<evidence type="ECO:0000259" key="9">
    <source>
        <dbReference type="Pfam" id="PF02223"/>
    </source>
</evidence>
<dbReference type="GO" id="GO:0005737">
    <property type="term" value="C:cytoplasm"/>
    <property type="evidence" value="ECO:0007669"/>
    <property type="project" value="TreeGrafter"/>
</dbReference>
<evidence type="ECO:0000256" key="5">
    <source>
        <dbReference type="ARBA" id="ARBA00022777"/>
    </source>
</evidence>
<dbReference type="PANTHER" id="PTHR10344">
    <property type="entry name" value="THYMIDYLATE KINASE"/>
    <property type="match status" value="1"/>
</dbReference>
<comment type="catalytic activity">
    <reaction evidence="7 8">
        <text>dTMP + ATP = dTDP + ADP</text>
        <dbReference type="Rhea" id="RHEA:13517"/>
        <dbReference type="ChEBI" id="CHEBI:30616"/>
        <dbReference type="ChEBI" id="CHEBI:58369"/>
        <dbReference type="ChEBI" id="CHEBI:63528"/>
        <dbReference type="ChEBI" id="CHEBI:456216"/>
        <dbReference type="EC" id="2.7.4.9"/>
    </reaction>
</comment>
<dbReference type="NCBIfam" id="TIGR00041">
    <property type="entry name" value="DTMP_kinase"/>
    <property type="match status" value="1"/>
</dbReference>
<dbReference type="Proteomes" id="UP000824115">
    <property type="component" value="Unassembled WGS sequence"/>
</dbReference>
<dbReference type="GO" id="GO:0004798">
    <property type="term" value="F:dTMP kinase activity"/>
    <property type="evidence" value="ECO:0007669"/>
    <property type="project" value="UniProtKB-UniRule"/>
</dbReference>
<dbReference type="GO" id="GO:0006233">
    <property type="term" value="P:dTDP biosynthetic process"/>
    <property type="evidence" value="ECO:0007669"/>
    <property type="project" value="InterPro"/>
</dbReference>
<dbReference type="PROSITE" id="PS01331">
    <property type="entry name" value="THYMIDYLATE_KINASE"/>
    <property type="match status" value="1"/>
</dbReference>
<feature type="binding site" evidence="8">
    <location>
        <begin position="7"/>
        <end position="14"/>
    </location>
    <ligand>
        <name>ATP</name>
        <dbReference type="ChEBI" id="CHEBI:30616"/>
    </ligand>
</feature>
<organism evidence="10 11">
    <name type="scientific">Candidatus Coprenecus stercoravium</name>
    <dbReference type="NCBI Taxonomy" id="2840735"/>
    <lineage>
        <taxon>Bacteria</taxon>
        <taxon>Pseudomonadati</taxon>
        <taxon>Bacteroidota</taxon>
        <taxon>Bacteroidia</taxon>
        <taxon>Bacteroidales</taxon>
        <taxon>Rikenellaceae</taxon>
        <taxon>Rikenellaceae incertae sedis</taxon>
        <taxon>Candidatus Coprenecus</taxon>
    </lineage>
</organism>
<dbReference type="InterPro" id="IPR027417">
    <property type="entry name" value="P-loop_NTPase"/>
</dbReference>
<comment type="function">
    <text evidence="8">Phosphorylation of dTMP to form dTDP in both de novo and salvage pathways of dTTP synthesis.</text>
</comment>
<dbReference type="GO" id="GO:0005524">
    <property type="term" value="F:ATP binding"/>
    <property type="evidence" value="ECO:0007669"/>
    <property type="project" value="UniProtKB-UniRule"/>
</dbReference>
<dbReference type="Gene3D" id="3.40.50.300">
    <property type="entry name" value="P-loop containing nucleotide triphosphate hydrolases"/>
    <property type="match status" value="1"/>
</dbReference>
<feature type="domain" description="Thymidylate kinase-like" evidence="9">
    <location>
        <begin position="5"/>
        <end position="202"/>
    </location>
</feature>
<accession>A0A9D2GQA9</accession>
<keyword evidence="5 8" id="KW-0418">Kinase</keyword>
<dbReference type="GO" id="GO:0006235">
    <property type="term" value="P:dTTP biosynthetic process"/>
    <property type="evidence" value="ECO:0007669"/>
    <property type="project" value="UniProtKB-UniRule"/>
</dbReference>
<dbReference type="CDD" id="cd01672">
    <property type="entry name" value="TMPK"/>
    <property type="match status" value="1"/>
</dbReference>